<dbReference type="PANTHER" id="PTHR43521">
    <property type="entry name" value="ALPHA-AMINOADIPIC SEMIALDEHYDE DEHYDROGENASE"/>
    <property type="match status" value="1"/>
</dbReference>
<keyword evidence="2 6" id="KW-0560">Oxidoreductase</keyword>
<evidence type="ECO:0000256" key="6">
    <source>
        <dbReference type="RuleBase" id="RU003345"/>
    </source>
</evidence>
<organism evidence="8 9">
    <name type="scientific">Albidovulum sediminicola</name>
    <dbReference type="NCBI Taxonomy" id="2984331"/>
    <lineage>
        <taxon>Bacteria</taxon>
        <taxon>Pseudomonadati</taxon>
        <taxon>Pseudomonadota</taxon>
        <taxon>Alphaproteobacteria</taxon>
        <taxon>Rhodobacterales</taxon>
        <taxon>Paracoccaceae</taxon>
        <taxon>Albidovulum</taxon>
    </lineage>
</organism>
<dbReference type="PROSITE" id="PS00687">
    <property type="entry name" value="ALDEHYDE_DEHYDR_GLU"/>
    <property type="match status" value="1"/>
</dbReference>
<dbReference type="PANTHER" id="PTHR43521:SF1">
    <property type="entry name" value="ALPHA-AMINOADIPIC SEMIALDEHYDE DEHYDROGENASE"/>
    <property type="match status" value="1"/>
</dbReference>
<proteinExistence type="inferred from homology"/>
<evidence type="ECO:0000256" key="2">
    <source>
        <dbReference type="ARBA" id="ARBA00023002"/>
    </source>
</evidence>
<comment type="caution">
    <text evidence="8">The sequence shown here is derived from an EMBL/GenBank/DDBJ whole genome shotgun (WGS) entry which is preliminary data.</text>
</comment>
<dbReference type="InterPro" id="IPR044638">
    <property type="entry name" value="ALDH7A1-like"/>
</dbReference>
<dbReference type="EMBL" id="JAOWLA010000001">
    <property type="protein sequence ID" value="MCV2863503.1"/>
    <property type="molecule type" value="Genomic_DNA"/>
</dbReference>
<dbReference type="InterPro" id="IPR016162">
    <property type="entry name" value="Ald_DH_N"/>
</dbReference>
<sequence>MTHEDILKAAGLTQDELTGGTLAVHSPIDGAEVARIRETAPADMPAVIARAQEAFKAWRQVPAPRRGELVRLLGEELRAAKAELGALVTLEAGKITSEGLGEVQEMIDICDFAVGLSRQIYGLTIASERPGHRMMETWHPMGPCAVITAFNFPVAVWSWNTALALVCGDPVIWKPSEKTPLTALASMKIMERALKRFGDAPEGLVQLVIGGPAIGEALVNSKDVPIVSATGSTRMGGIVGPKVAARWGRPILELGGNNAMIVAPSADLDMAVRAIVFSAVGTAGQRCTTLRRLIAHNSIKDDLVAKLVKAYGSLPVGDPRKGTTLVGPLVDHGARDRMQAALEQARAEGGKVHGGRTVAEGVPQGGAYVEPAIAEMPAQTDTVRTETFAPILYVMGYDELEEAIAIQNDVPQGLSSCIFTLNMREAETFLSAAGSDCGIANVNIGPSGAEIGGAFGGEKETGGGRESGSDAWKGYMRRQTNTINYGATLPLAQGVKFDF</sequence>
<dbReference type="InterPro" id="IPR016161">
    <property type="entry name" value="Ald_DH/histidinol_DH"/>
</dbReference>
<dbReference type="Gene3D" id="3.40.309.10">
    <property type="entry name" value="Aldehyde Dehydrogenase, Chain A, domain 2"/>
    <property type="match status" value="1"/>
</dbReference>
<dbReference type="Pfam" id="PF00171">
    <property type="entry name" value="Aldedh"/>
    <property type="match status" value="1"/>
</dbReference>
<evidence type="ECO:0000256" key="1">
    <source>
        <dbReference type="ARBA" id="ARBA00011881"/>
    </source>
</evidence>
<dbReference type="Proteomes" id="UP001652503">
    <property type="component" value="Unassembled WGS sequence"/>
</dbReference>
<feature type="active site" evidence="5">
    <location>
        <position position="253"/>
    </location>
</feature>
<dbReference type="CDD" id="cd07130">
    <property type="entry name" value="ALDH_F7_AASADH"/>
    <property type="match status" value="1"/>
</dbReference>
<name>A0ABT2YX95_9RHOB</name>
<protein>
    <recommendedName>
        <fullName evidence="4">aldehyde dehydrogenase (NAD(+))</fullName>
        <ecNumber evidence="4">1.2.1.3</ecNumber>
    </recommendedName>
</protein>
<keyword evidence="3" id="KW-0520">NAD</keyword>
<comment type="subunit">
    <text evidence="1">Homotetramer.</text>
</comment>
<dbReference type="InterPro" id="IPR015590">
    <property type="entry name" value="Aldehyde_DH_dom"/>
</dbReference>
<keyword evidence="9" id="KW-1185">Reference proteome</keyword>
<dbReference type="Gene3D" id="3.40.605.10">
    <property type="entry name" value="Aldehyde Dehydrogenase, Chain A, domain 1"/>
    <property type="match status" value="1"/>
</dbReference>
<evidence type="ECO:0000256" key="5">
    <source>
        <dbReference type="PROSITE-ProRule" id="PRU10007"/>
    </source>
</evidence>
<dbReference type="InterPro" id="IPR029510">
    <property type="entry name" value="Ald_DH_CS_GLU"/>
</dbReference>
<dbReference type="RefSeq" id="WP_263719908.1">
    <property type="nucleotide sequence ID" value="NZ_JAOWLA010000001.1"/>
</dbReference>
<accession>A0ABT2YX95</accession>
<gene>
    <name evidence="8" type="ORF">OE647_01975</name>
</gene>
<comment type="similarity">
    <text evidence="6">Belongs to the aldehyde dehydrogenase family.</text>
</comment>
<evidence type="ECO:0000313" key="8">
    <source>
        <dbReference type="EMBL" id="MCV2863503.1"/>
    </source>
</evidence>
<dbReference type="InterPro" id="IPR016163">
    <property type="entry name" value="Ald_DH_C"/>
</dbReference>
<evidence type="ECO:0000313" key="9">
    <source>
        <dbReference type="Proteomes" id="UP001652503"/>
    </source>
</evidence>
<evidence type="ECO:0000256" key="3">
    <source>
        <dbReference type="ARBA" id="ARBA00023027"/>
    </source>
</evidence>
<dbReference type="EC" id="1.2.1.3" evidence="4"/>
<feature type="domain" description="Aldehyde dehydrogenase" evidence="7">
    <location>
        <begin position="20"/>
        <end position="480"/>
    </location>
</feature>
<evidence type="ECO:0000259" key="7">
    <source>
        <dbReference type="Pfam" id="PF00171"/>
    </source>
</evidence>
<evidence type="ECO:0000256" key="4">
    <source>
        <dbReference type="ARBA" id="ARBA00024226"/>
    </source>
</evidence>
<reference evidence="8 9" key="1">
    <citation type="submission" date="2022-10" db="EMBL/GenBank/DDBJ databases">
        <title>Defluviimonas sp. nov., isolated from ocean surface water.</title>
        <authorList>
            <person name="He W."/>
            <person name="Wang L."/>
            <person name="Zhang D.-F."/>
        </authorList>
    </citation>
    <scope>NUCLEOTIDE SEQUENCE [LARGE SCALE GENOMIC DNA]</scope>
    <source>
        <strain evidence="8 9">WL0075</strain>
    </source>
</reference>
<dbReference type="SUPFAM" id="SSF53720">
    <property type="entry name" value="ALDH-like"/>
    <property type="match status" value="1"/>
</dbReference>